<dbReference type="GO" id="GO:0003677">
    <property type="term" value="F:DNA binding"/>
    <property type="evidence" value="ECO:0007669"/>
    <property type="project" value="UniProtKB-KW"/>
</dbReference>
<proteinExistence type="predicted"/>
<protein>
    <submittedName>
        <fullName evidence="3">Zinc finger homeobox protein like</fullName>
    </submittedName>
</protein>
<feature type="region of interest" description="Disordered" evidence="1">
    <location>
        <begin position="59"/>
        <end position="110"/>
    </location>
</feature>
<dbReference type="PANTHER" id="PTHR37234">
    <property type="entry name" value="OS03G0319200 PROTEIN"/>
    <property type="match status" value="1"/>
</dbReference>
<dbReference type="Pfam" id="PF14383">
    <property type="entry name" value="VARLMGL"/>
    <property type="match status" value="1"/>
</dbReference>
<keyword evidence="3" id="KW-0371">Homeobox</keyword>
<evidence type="ECO:0000259" key="2">
    <source>
        <dbReference type="Pfam" id="PF14383"/>
    </source>
</evidence>
<dbReference type="EMBL" id="JARAOO010000003">
    <property type="protein sequence ID" value="KAJ7976501.1"/>
    <property type="molecule type" value="Genomic_DNA"/>
</dbReference>
<keyword evidence="3" id="KW-0238">DNA-binding</keyword>
<feature type="domain" description="DUF3741" evidence="2">
    <location>
        <begin position="106"/>
        <end position="129"/>
    </location>
</feature>
<dbReference type="PANTHER" id="PTHR37234:SF1">
    <property type="entry name" value="OS03G0319200 PROTEIN"/>
    <property type="match status" value="1"/>
</dbReference>
<comment type="caution">
    <text evidence="3">The sequence shown here is derived from an EMBL/GenBank/DDBJ whole genome shotgun (WGS) entry which is preliminary data.</text>
</comment>
<evidence type="ECO:0000256" key="1">
    <source>
        <dbReference type="SAM" id="MobiDB-lite"/>
    </source>
</evidence>
<keyword evidence="4" id="KW-1185">Reference proteome</keyword>
<organism evidence="3 4">
    <name type="scientific">Quillaja saponaria</name>
    <name type="common">Soap bark tree</name>
    <dbReference type="NCBI Taxonomy" id="32244"/>
    <lineage>
        <taxon>Eukaryota</taxon>
        <taxon>Viridiplantae</taxon>
        <taxon>Streptophyta</taxon>
        <taxon>Embryophyta</taxon>
        <taxon>Tracheophyta</taxon>
        <taxon>Spermatophyta</taxon>
        <taxon>Magnoliopsida</taxon>
        <taxon>eudicotyledons</taxon>
        <taxon>Gunneridae</taxon>
        <taxon>Pentapetalae</taxon>
        <taxon>rosids</taxon>
        <taxon>fabids</taxon>
        <taxon>Fabales</taxon>
        <taxon>Quillajaceae</taxon>
        <taxon>Quillaja</taxon>
    </lineage>
</organism>
<dbReference type="AlphaFoldDB" id="A0AAD7Q8R1"/>
<name>A0AAD7Q8R1_QUISA</name>
<feature type="compositionally biased region" description="Polar residues" evidence="1">
    <location>
        <begin position="59"/>
        <end position="71"/>
    </location>
</feature>
<dbReference type="Proteomes" id="UP001163823">
    <property type="component" value="Chromosome 3"/>
</dbReference>
<sequence length="352" mass="40004">MKRQNSLVSSASRREIPPEKLNAKTIGCMSGIIHLVCKSHSPRKFLTFGKKQIKSDVVSATTNAKLSNSSPQKKEERPSSGHNRRLSCEIPRSPTLPAEIRRSNSVNSQENFRTPPALVARLMGLEQIPWITTLPKKPESTAEKRQKLLGALQKCDEDLKALKKIIESVQSTENLKTPSTPAVIESTGYVGDKIRTVSERTCSEFKSEQQPSPVSVLDDYTRSPLSLTSYSKRHTYGRVQPQPKQQLQKKPGEEEIINVNFYDRITSCESVYTKSKVEEEEASVMWNSKAMIESVEEVCKDIEWGEKREIGRIGLALHDNIYRDLIEEIVKELSYCYFYTLPFEACKRRLCF</sequence>
<dbReference type="InterPro" id="IPR032795">
    <property type="entry name" value="DUF3741-assoc"/>
</dbReference>
<dbReference type="KEGG" id="qsa:O6P43_006276"/>
<evidence type="ECO:0000313" key="3">
    <source>
        <dbReference type="EMBL" id="KAJ7976501.1"/>
    </source>
</evidence>
<gene>
    <name evidence="3" type="ORF">O6P43_006276</name>
</gene>
<accession>A0AAD7Q8R1</accession>
<reference evidence="3" key="1">
    <citation type="journal article" date="2023" name="Science">
        <title>Elucidation of the pathway for biosynthesis of saponin adjuvants from the soapbark tree.</title>
        <authorList>
            <person name="Reed J."/>
            <person name="Orme A."/>
            <person name="El-Demerdash A."/>
            <person name="Owen C."/>
            <person name="Martin L.B.B."/>
            <person name="Misra R.C."/>
            <person name="Kikuchi S."/>
            <person name="Rejzek M."/>
            <person name="Martin A.C."/>
            <person name="Harkess A."/>
            <person name="Leebens-Mack J."/>
            <person name="Louveau T."/>
            <person name="Stephenson M.J."/>
            <person name="Osbourn A."/>
        </authorList>
    </citation>
    <scope>NUCLEOTIDE SEQUENCE</scope>
    <source>
        <strain evidence="3">S10</strain>
    </source>
</reference>
<evidence type="ECO:0000313" key="4">
    <source>
        <dbReference type="Proteomes" id="UP001163823"/>
    </source>
</evidence>